<accession>A0A5C3KSN9</accession>
<dbReference type="Proteomes" id="UP000307440">
    <property type="component" value="Unassembled WGS sequence"/>
</dbReference>
<feature type="region of interest" description="Disordered" evidence="1">
    <location>
        <begin position="87"/>
        <end position="119"/>
    </location>
</feature>
<feature type="region of interest" description="Disordered" evidence="1">
    <location>
        <begin position="147"/>
        <end position="182"/>
    </location>
</feature>
<evidence type="ECO:0000313" key="3">
    <source>
        <dbReference type="Proteomes" id="UP000307440"/>
    </source>
</evidence>
<feature type="compositionally biased region" description="Basic and acidic residues" evidence="1">
    <location>
        <begin position="165"/>
        <end position="175"/>
    </location>
</feature>
<organism evidence="2 3">
    <name type="scientific">Coprinopsis marcescibilis</name>
    <name type="common">Agaric fungus</name>
    <name type="synonym">Psathyrella marcescibilis</name>
    <dbReference type="NCBI Taxonomy" id="230819"/>
    <lineage>
        <taxon>Eukaryota</taxon>
        <taxon>Fungi</taxon>
        <taxon>Dikarya</taxon>
        <taxon>Basidiomycota</taxon>
        <taxon>Agaricomycotina</taxon>
        <taxon>Agaricomycetes</taxon>
        <taxon>Agaricomycetidae</taxon>
        <taxon>Agaricales</taxon>
        <taxon>Agaricineae</taxon>
        <taxon>Psathyrellaceae</taxon>
        <taxon>Coprinopsis</taxon>
    </lineage>
</organism>
<reference evidence="2 3" key="1">
    <citation type="journal article" date="2019" name="Nat. Ecol. Evol.">
        <title>Megaphylogeny resolves global patterns of mushroom evolution.</title>
        <authorList>
            <person name="Varga T."/>
            <person name="Krizsan K."/>
            <person name="Foldi C."/>
            <person name="Dima B."/>
            <person name="Sanchez-Garcia M."/>
            <person name="Sanchez-Ramirez S."/>
            <person name="Szollosi G.J."/>
            <person name="Szarkandi J.G."/>
            <person name="Papp V."/>
            <person name="Albert L."/>
            <person name="Andreopoulos W."/>
            <person name="Angelini C."/>
            <person name="Antonin V."/>
            <person name="Barry K.W."/>
            <person name="Bougher N.L."/>
            <person name="Buchanan P."/>
            <person name="Buyck B."/>
            <person name="Bense V."/>
            <person name="Catcheside P."/>
            <person name="Chovatia M."/>
            <person name="Cooper J."/>
            <person name="Damon W."/>
            <person name="Desjardin D."/>
            <person name="Finy P."/>
            <person name="Geml J."/>
            <person name="Haridas S."/>
            <person name="Hughes K."/>
            <person name="Justo A."/>
            <person name="Karasinski D."/>
            <person name="Kautmanova I."/>
            <person name="Kiss B."/>
            <person name="Kocsube S."/>
            <person name="Kotiranta H."/>
            <person name="LaButti K.M."/>
            <person name="Lechner B.E."/>
            <person name="Liimatainen K."/>
            <person name="Lipzen A."/>
            <person name="Lukacs Z."/>
            <person name="Mihaltcheva S."/>
            <person name="Morgado L.N."/>
            <person name="Niskanen T."/>
            <person name="Noordeloos M.E."/>
            <person name="Ohm R.A."/>
            <person name="Ortiz-Santana B."/>
            <person name="Ovrebo C."/>
            <person name="Racz N."/>
            <person name="Riley R."/>
            <person name="Savchenko A."/>
            <person name="Shiryaev A."/>
            <person name="Soop K."/>
            <person name="Spirin V."/>
            <person name="Szebenyi C."/>
            <person name="Tomsovsky M."/>
            <person name="Tulloss R.E."/>
            <person name="Uehling J."/>
            <person name="Grigoriev I.V."/>
            <person name="Vagvolgyi C."/>
            <person name="Papp T."/>
            <person name="Martin F.M."/>
            <person name="Miettinen O."/>
            <person name="Hibbett D.S."/>
            <person name="Nagy L.G."/>
        </authorList>
    </citation>
    <scope>NUCLEOTIDE SEQUENCE [LARGE SCALE GENOMIC DNA]</scope>
    <source>
        <strain evidence="2 3">CBS 121175</strain>
    </source>
</reference>
<gene>
    <name evidence="2" type="ORF">FA15DRAFT_657201</name>
</gene>
<feature type="compositionally biased region" description="Basic and acidic residues" evidence="1">
    <location>
        <begin position="147"/>
        <end position="158"/>
    </location>
</feature>
<keyword evidence="3" id="KW-1185">Reference proteome</keyword>
<evidence type="ECO:0000313" key="2">
    <source>
        <dbReference type="EMBL" id="TFK22843.1"/>
    </source>
</evidence>
<name>A0A5C3KSN9_COPMA</name>
<protein>
    <submittedName>
        <fullName evidence="2">Uncharacterized protein</fullName>
    </submittedName>
</protein>
<evidence type="ECO:0000256" key="1">
    <source>
        <dbReference type="SAM" id="MobiDB-lite"/>
    </source>
</evidence>
<proteinExistence type="predicted"/>
<dbReference type="AlphaFoldDB" id="A0A5C3KSN9"/>
<dbReference type="EMBL" id="ML210231">
    <property type="protein sequence ID" value="TFK22843.1"/>
    <property type="molecule type" value="Genomic_DNA"/>
</dbReference>
<sequence>MANIQYGSGTRDSPFVIDDDDDLVMVDSDEDMLGDADAEGEIDDGADHMVVDWESNTLIPMSQIQVLRDNFVLKSRASAWFCKRKRGVYSTPPSTPPPTPRTLRPHKPQSFASPRRTSQKLKDALLGPTKPVVANDRSLAKTRKYHEILDSDDKRDSKLSPAHKSKPESVAELRRSPRKPKQAKLGLKLVANNRPLAKTKKHSCYFEIIDSSDEEGY</sequence>